<reference evidence="1 2" key="1">
    <citation type="journal article" date="2014" name="BMC Genomics">
        <title>Comparative genome sequencing reveals chemotype-specific gene clusters in the toxigenic black mold Stachybotrys.</title>
        <authorList>
            <person name="Semeiks J."/>
            <person name="Borek D."/>
            <person name="Otwinowski Z."/>
            <person name="Grishin N.V."/>
        </authorList>
    </citation>
    <scope>NUCLEOTIDE SEQUENCE [LARGE SCALE GENOMIC DNA]</scope>
    <source>
        <strain evidence="2">CBS 109288 / IBT 7711</strain>
    </source>
</reference>
<evidence type="ECO:0000313" key="2">
    <source>
        <dbReference type="Proteomes" id="UP000028045"/>
    </source>
</evidence>
<keyword evidence="2" id="KW-1185">Reference proteome</keyword>
<name>A0A084AU54_STACB</name>
<protein>
    <submittedName>
        <fullName evidence="1">Uncharacterized protein</fullName>
    </submittedName>
</protein>
<dbReference type="HOGENOM" id="CLU_1225468_0_0_1"/>
<accession>A0A084AU54</accession>
<dbReference type="Proteomes" id="UP000028045">
    <property type="component" value="Unassembled WGS sequence"/>
</dbReference>
<dbReference type="AlphaFoldDB" id="A0A084AU54"/>
<evidence type="ECO:0000313" key="1">
    <source>
        <dbReference type="EMBL" id="KEY68833.1"/>
    </source>
</evidence>
<dbReference type="EMBL" id="KL648558">
    <property type="protein sequence ID" value="KEY68833.1"/>
    <property type="molecule type" value="Genomic_DNA"/>
</dbReference>
<gene>
    <name evidence="1" type="ORF">S7711_11581</name>
</gene>
<organism evidence="1 2">
    <name type="scientific">Stachybotrys chartarum (strain CBS 109288 / IBT 7711)</name>
    <name type="common">Toxic black mold</name>
    <name type="synonym">Stilbospora chartarum</name>
    <dbReference type="NCBI Taxonomy" id="1280523"/>
    <lineage>
        <taxon>Eukaryota</taxon>
        <taxon>Fungi</taxon>
        <taxon>Dikarya</taxon>
        <taxon>Ascomycota</taxon>
        <taxon>Pezizomycotina</taxon>
        <taxon>Sordariomycetes</taxon>
        <taxon>Hypocreomycetidae</taxon>
        <taxon>Hypocreales</taxon>
        <taxon>Stachybotryaceae</taxon>
        <taxon>Stachybotrys</taxon>
    </lineage>
</organism>
<sequence>MGTSGCNLVGDRGGASEAFGPVDDTHEAQAATPPRAAIRSLPVQRSLPGHMVVGRDTHMHCDTHGCYDKGLGVSSRVPGSPLLSLASHLSHAHLCRFGPSSASGCEKVKKSILELAVCKYGRGFPFVSPATRAHFPMSAGSGQPAPILYLPPPPFLVRHGIPSVAVHAAAAAAAADADAPAGPSEAHRLPFPAVPTSGRISVARAAVLRRSFWFHTRPVLAGWIAP</sequence>
<proteinExistence type="predicted"/>